<dbReference type="PANTHER" id="PTHR42804">
    <property type="entry name" value="ALDEHYDE DEHYDROGENASE"/>
    <property type="match status" value="1"/>
</dbReference>
<evidence type="ECO:0000259" key="7">
    <source>
        <dbReference type="Pfam" id="PF00171"/>
    </source>
</evidence>
<reference evidence="8 9" key="1">
    <citation type="journal article" date="2021" name="Microbiol. Resour. Announc.">
        <title>Complete Genome Sequences of Two Rhodococcus sp. Strains with Large and Linear Chromosomes, Isolated from Apple Rhizosphere.</title>
        <authorList>
            <person name="Benning S."/>
            <person name="Brugnone N."/>
            <person name="Siani R."/>
            <person name="Kublik S."/>
            <person name="Schloter M."/>
            <person name="Rad V."/>
        </authorList>
    </citation>
    <scope>NUCLEOTIDE SEQUENCE [LARGE SCALE GENOMIC DNA]</scope>
    <source>
        <strain evidence="8 9">R79</strain>
    </source>
</reference>
<keyword evidence="2 6" id="KW-0560">Oxidoreductase</keyword>
<dbReference type="Gene3D" id="3.40.309.10">
    <property type="entry name" value="Aldehyde Dehydrogenase, Chain A, domain 2"/>
    <property type="match status" value="1"/>
</dbReference>
<comment type="similarity">
    <text evidence="1 6">Belongs to the aldehyde dehydrogenase family.</text>
</comment>
<keyword evidence="9" id="KW-1185">Reference proteome</keyword>
<evidence type="ECO:0000256" key="3">
    <source>
        <dbReference type="ARBA" id="ARBA00024226"/>
    </source>
</evidence>
<sequence length="488" mass="51963">MTWQGKYDKLYIDGAWIDPATSQTIDVVSPFTEQVIASVPAGSKDDMDRAVAAARTAFDEGPWPRFTLKERLEFVRRLSDEFRAREDLLATVITGEMGCPITLSRTLQASVARRRLDSFVELAPQYPFDTVRISESGSALITREPVGVVATVIPWNVPQATAIVKMAPALIAGCTVILKPAPETPLDAYLLAEMVEAAGIPRGVVNVVPADRDASEYLVSHPGVDKVSFTGSTAAGRRIAALCGNDLRRVTLELGGKSAAIILDDADLDATIQSLQHGSLRNSGQVCSAKTRIVVPRALESEVLERLSAMMSSMPIGDPMDPATMIGPLVSARQRERVEGYLDIGRREGATVVRGGGRPAGLDRGWFVEPTIFAGVRPSMTIAREEIFGPVLAVLAYETDDEAIAIANDSEYGLNGAVYTSDIERGLAVANRIRTGTVELNGASAGLFAPSGGVKSSGIGREGGFEGFDAYVEVKAIGVDRSVAAALN</sequence>
<feature type="active site" evidence="5">
    <location>
        <position position="253"/>
    </location>
</feature>
<evidence type="ECO:0000313" key="9">
    <source>
        <dbReference type="Proteomes" id="UP000662986"/>
    </source>
</evidence>
<dbReference type="SUPFAM" id="SSF53720">
    <property type="entry name" value="ALDH-like"/>
    <property type="match status" value="1"/>
</dbReference>
<reference evidence="8 9" key="2">
    <citation type="journal article" date="2022" name="Arch. Microbiol.">
        <title>Rhodococcus pseudokoreensis sp. nov. isolated from the rhizosphere of young M26 apple rootstocks.</title>
        <authorList>
            <person name="Kampfer P."/>
            <person name="Glaeser S.P."/>
            <person name="Blom J."/>
            <person name="Wolf J."/>
            <person name="Benning S."/>
            <person name="Schloter M."/>
            <person name="Neumann-Schaal M."/>
        </authorList>
    </citation>
    <scope>NUCLEOTIDE SEQUENCE [LARGE SCALE GENOMIC DNA]</scope>
    <source>
        <strain evidence="8 9">R79</strain>
    </source>
</reference>
<gene>
    <name evidence="8" type="ORF">JWS13_32505</name>
</gene>
<evidence type="ECO:0000256" key="2">
    <source>
        <dbReference type="ARBA" id="ARBA00023002"/>
    </source>
</evidence>
<dbReference type="InterPro" id="IPR016163">
    <property type="entry name" value="Ald_DH_C"/>
</dbReference>
<evidence type="ECO:0000256" key="5">
    <source>
        <dbReference type="PROSITE-ProRule" id="PRU10007"/>
    </source>
</evidence>
<protein>
    <recommendedName>
        <fullName evidence="3">aldehyde dehydrogenase (NAD(+))</fullName>
        <ecNumber evidence="3">1.2.1.3</ecNumber>
    </recommendedName>
</protein>
<dbReference type="PROSITE" id="PS00687">
    <property type="entry name" value="ALDEHYDE_DEHYDR_GLU"/>
    <property type="match status" value="1"/>
</dbReference>
<dbReference type="CDD" id="cd07139">
    <property type="entry name" value="ALDH_AldA-Rv0768"/>
    <property type="match status" value="1"/>
</dbReference>
<comment type="catalytic activity">
    <reaction evidence="4">
        <text>an aldehyde + NAD(+) + H2O = a carboxylate + NADH + 2 H(+)</text>
        <dbReference type="Rhea" id="RHEA:16185"/>
        <dbReference type="ChEBI" id="CHEBI:15377"/>
        <dbReference type="ChEBI" id="CHEBI:15378"/>
        <dbReference type="ChEBI" id="CHEBI:17478"/>
        <dbReference type="ChEBI" id="CHEBI:29067"/>
        <dbReference type="ChEBI" id="CHEBI:57540"/>
        <dbReference type="ChEBI" id="CHEBI:57945"/>
        <dbReference type="EC" id="1.2.1.3"/>
    </reaction>
</comment>
<dbReference type="Gene3D" id="3.40.605.10">
    <property type="entry name" value="Aldehyde Dehydrogenase, Chain A, domain 1"/>
    <property type="match status" value="1"/>
</dbReference>
<evidence type="ECO:0000256" key="1">
    <source>
        <dbReference type="ARBA" id="ARBA00009986"/>
    </source>
</evidence>
<dbReference type="InterPro" id="IPR016162">
    <property type="entry name" value="Ald_DH_N"/>
</dbReference>
<evidence type="ECO:0000256" key="6">
    <source>
        <dbReference type="RuleBase" id="RU003345"/>
    </source>
</evidence>
<dbReference type="Proteomes" id="UP000662986">
    <property type="component" value="Chromosome"/>
</dbReference>
<name>A0A974ZWG3_9NOCA</name>
<dbReference type="RefSeq" id="WP_206009434.1">
    <property type="nucleotide sequence ID" value="NZ_CP070619.1"/>
</dbReference>
<feature type="domain" description="Aldehyde dehydrogenase" evidence="7">
    <location>
        <begin position="16"/>
        <end position="477"/>
    </location>
</feature>
<dbReference type="InterPro" id="IPR016161">
    <property type="entry name" value="Ald_DH/histidinol_DH"/>
</dbReference>
<dbReference type="PANTHER" id="PTHR42804:SF1">
    <property type="entry name" value="ALDEHYDE DEHYDROGENASE-RELATED"/>
    <property type="match status" value="1"/>
</dbReference>
<dbReference type="PROSITE" id="PS00070">
    <property type="entry name" value="ALDEHYDE_DEHYDR_CYS"/>
    <property type="match status" value="1"/>
</dbReference>
<dbReference type="EMBL" id="CP070619">
    <property type="protein sequence ID" value="QSE92979.1"/>
    <property type="molecule type" value="Genomic_DNA"/>
</dbReference>
<dbReference type="Pfam" id="PF00171">
    <property type="entry name" value="Aldedh"/>
    <property type="match status" value="1"/>
</dbReference>
<accession>A0A974ZWG3</accession>
<organism evidence="8 9">
    <name type="scientific">Rhodococcus pseudokoreensis</name>
    <dbReference type="NCBI Taxonomy" id="2811421"/>
    <lineage>
        <taxon>Bacteria</taxon>
        <taxon>Bacillati</taxon>
        <taxon>Actinomycetota</taxon>
        <taxon>Actinomycetes</taxon>
        <taxon>Mycobacteriales</taxon>
        <taxon>Nocardiaceae</taxon>
        <taxon>Rhodococcus</taxon>
    </lineage>
</organism>
<dbReference type="InterPro" id="IPR029510">
    <property type="entry name" value="Ald_DH_CS_GLU"/>
</dbReference>
<evidence type="ECO:0000256" key="4">
    <source>
        <dbReference type="ARBA" id="ARBA00049194"/>
    </source>
</evidence>
<proteinExistence type="inferred from homology"/>
<dbReference type="InterPro" id="IPR016160">
    <property type="entry name" value="Ald_DH_CS_CYS"/>
</dbReference>
<evidence type="ECO:0000313" key="8">
    <source>
        <dbReference type="EMBL" id="QSE92979.1"/>
    </source>
</evidence>
<dbReference type="InterPro" id="IPR015590">
    <property type="entry name" value="Aldehyde_DH_dom"/>
</dbReference>
<dbReference type="EC" id="1.2.1.3" evidence="3"/>